<keyword evidence="9" id="KW-0275">Fatty acid biosynthesis</keyword>
<evidence type="ECO:0000256" key="10">
    <source>
        <dbReference type="PROSITE-ProRule" id="PRU00152"/>
    </source>
</evidence>
<gene>
    <name evidence="13" type="ORF">KP509_04G101400</name>
</gene>
<protein>
    <recommendedName>
        <fullName evidence="15">Lipoxygenase</fullName>
    </recommendedName>
</protein>
<dbReference type="InterPro" id="IPR001024">
    <property type="entry name" value="PLAT/LH2_dom"/>
</dbReference>
<dbReference type="Proteomes" id="UP000825935">
    <property type="component" value="Chromosome 4"/>
</dbReference>
<organism evidence="13 14">
    <name type="scientific">Ceratopteris richardii</name>
    <name type="common">Triangle waterfern</name>
    <dbReference type="NCBI Taxonomy" id="49495"/>
    <lineage>
        <taxon>Eukaryota</taxon>
        <taxon>Viridiplantae</taxon>
        <taxon>Streptophyta</taxon>
        <taxon>Embryophyta</taxon>
        <taxon>Tracheophyta</taxon>
        <taxon>Polypodiopsida</taxon>
        <taxon>Polypodiidae</taxon>
        <taxon>Polypodiales</taxon>
        <taxon>Pteridineae</taxon>
        <taxon>Pteridaceae</taxon>
        <taxon>Parkerioideae</taxon>
        <taxon>Ceratopteris</taxon>
    </lineage>
</organism>
<dbReference type="SUPFAM" id="SSF48484">
    <property type="entry name" value="Lipoxigenase"/>
    <property type="match status" value="1"/>
</dbReference>
<keyword evidence="5" id="KW-0276">Fatty acid metabolism</keyword>
<dbReference type="GO" id="GO:0046872">
    <property type="term" value="F:metal ion binding"/>
    <property type="evidence" value="ECO:0007669"/>
    <property type="project" value="UniProtKB-KW"/>
</dbReference>
<dbReference type="Gene3D" id="4.10.375.10">
    <property type="entry name" value="Lipoxygenase-1, Domain 2"/>
    <property type="match status" value="1"/>
</dbReference>
<dbReference type="InterPro" id="IPR036226">
    <property type="entry name" value="LipOase_C_sf"/>
</dbReference>
<dbReference type="PROSITE" id="PS50095">
    <property type="entry name" value="PLAT"/>
    <property type="match status" value="1"/>
</dbReference>
<dbReference type="Pfam" id="PF01477">
    <property type="entry name" value="PLAT"/>
    <property type="match status" value="1"/>
</dbReference>
<dbReference type="InterPro" id="IPR000907">
    <property type="entry name" value="LipOase"/>
</dbReference>
<keyword evidence="4" id="KW-0925">Oxylipin biosynthesis</keyword>
<dbReference type="GO" id="GO:0016702">
    <property type="term" value="F:oxidoreductase activity, acting on single donors with incorporation of molecular oxygen, incorporation of two atoms of oxygen"/>
    <property type="evidence" value="ECO:0007669"/>
    <property type="project" value="InterPro"/>
</dbReference>
<evidence type="ECO:0008006" key="15">
    <source>
        <dbReference type="Google" id="ProtNLM"/>
    </source>
</evidence>
<comment type="caution">
    <text evidence="13">The sequence shown here is derived from an EMBL/GenBank/DDBJ whole genome shotgun (WGS) entry which is preliminary data.</text>
</comment>
<evidence type="ECO:0000256" key="9">
    <source>
        <dbReference type="ARBA" id="ARBA00023160"/>
    </source>
</evidence>
<dbReference type="EMBL" id="CM035409">
    <property type="protein sequence ID" value="KAH7440317.1"/>
    <property type="molecule type" value="Genomic_DNA"/>
</dbReference>
<evidence type="ECO:0000259" key="12">
    <source>
        <dbReference type="PROSITE" id="PS51393"/>
    </source>
</evidence>
<dbReference type="OrthoDB" id="1647310at2759"/>
<keyword evidence="3" id="KW-0479">Metal-binding</keyword>
<evidence type="ECO:0000256" key="5">
    <source>
        <dbReference type="ARBA" id="ARBA00022832"/>
    </source>
</evidence>
<evidence type="ECO:0000256" key="4">
    <source>
        <dbReference type="ARBA" id="ARBA00022767"/>
    </source>
</evidence>
<dbReference type="InterPro" id="IPR001246">
    <property type="entry name" value="LipOase_plant"/>
</dbReference>
<keyword evidence="6" id="KW-0223">Dioxygenase</keyword>
<dbReference type="GO" id="GO:0034440">
    <property type="term" value="P:lipid oxidation"/>
    <property type="evidence" value="ECO:0007669"/>
    <property type="project" value="InterPro"/>
</dbReference>
<evidence type="ECO:0000256" key="7">
    <source>
        <dbReference type="ARBA" id="ARBA00023002"/>
    </source>
</evidence>
<keyword evidence="7" id="KW-0560">Oxidoreductase</keyword>
<evidence type="ECO:0000256" key="8">
    <source>
        <dbReference type="ARBA" id="ARBA00023098"/>
    </source>
</evidence>
<evidence type="ECO:0000256" key="2">
    <source>
        <dbReference type="ARBA" id="ARBA00022516"/>
    </source>
</evidence>
<keyword evidence="8" id="KW-0443">Lipid metabolism</keyword>
<dbReference type="AlphaFoldDB" id="A0A8T2UVX9"/>
<proteinExistence type="inferred from homology"/>
<dbReference type="SUPFAM" id="SSF49723">
    <property type="entry name" value="Lipase/lipooxygenase domain (PLAT/LH2 domain)"/>
    <property type="match status" value="1"/>
</dbReference>
<keyword evidence="14" id="KW-1185">Reference proteome</keyword>
<dbReference type="PROSITE" id="PS51393">
    <property type="entry name" value="LIPOXYGENASE_3"/>
    <property type="match status" value="1"/>
</dbReference>
<dbReference type="GO" id="GO:0006633">
    <property type="term" value="P:fatty acid biosynthetic process"/>
    <property type="evidence" value="ECO:0007669"/>
    <property type="project" value="UniProtKB-KW"/>
</dbReference>
<dbReference type="GO" id="GO:0031408">
    <property type="term" value="P:oxylipin biosynthetic process"/>
    <property type="evidence" value="ECO:0007669"/>
    <property type="project" value="UniProtKB-KW"/>
</dbReference>
<comment type="caution">
    <text evidence="10">Lacks conserved residue(s) required for the propagation of feature annotation.</text>
</comment>
<evidence type="ECO:0000256" key="6">
    <source>
        <dbReference type="ARBA" id="ARBA00022964"/>
    </source>
</evidence>
<dbReference type="PANTHER" id="PTHR11771">
    <property type="entry name" value="LIPOXYGENASE"/>
    <property type="match status" value="1"/>
</dbReference>
<keyword evidence="2" id="KW-0444">Lipid biosynthesis</keyword>
<dbReference type="PRINTS" id="PR00468">
    <property type="entry name" value="PLTLPOXGNASE"/>
</dbReference>
<evidence type="ECO:0000259" key="11">
    <source>
        <dbReference type="PROSITE" id="PS50095"/>
    </source>
</evidence>
<sequence length="338" mass="38132">MLLRDAHNFLLMLKQTEAAKRHFSSLHPAISASAEARLLLPSYVQSDCHLRLLLKPGYGGHNRCHRCSTPTFYCGLLDDVQSRVSSVLPGTKQKDSIEIKGTALLRQRSLLAVTDPLVTTQDDISQVLGQNVECKLVSVEVDKETGLRKESDSVSLGGWLQNTLILEGQEGLSYTLTFNVDKNFGEPGAILIQNHLQNEFFLQHITLHMPSGSDLHFQCNSWVYNSNDYGGVPRVFFSNNLYLPQQTPKGLVELREAELKQLRGDGEGERKISDRIYDYDVYNDLGNPDKDPDLSRPILGGSEELPYPRRCRTGRAMTKAVKFYVTCYRTRSIYCFLQ</sequence>
<evidence type="ECO:0000256" key="3">
    <source>
        <dbReference type="ARBA" id="ARBA00022723"/>
    </source>
</evidence>
<dbReference type="Gene3D" id="2.60.60.20">
    <property type="entry name" value="PLAT/LH2 domain"/>
    <property type="match status" value="1"/>
</dbReference>
<evidence type="ECO:0000256" key="1">
    <source>
        <dbReference type="ARBA" id="ARBA00009419"/>
    </source>
</evidence>
<evidence type="ECO:0000313" key="13">
    <source>
        <dbReference type="EMBL" id="KAH7440317.1"/>
    </source>
</evidence>
<name>A0A8T2UVX9_CERRI</name>
<dbReference type="Pfam" id="PF00305">
    <property type="entry name" value="Lipoxygenase"/>
    <property type="match status" value="1"/>
</dbReference>
<evidence type="ECO:0000313" key="14">
    <source>
        <dbReference type="Proteomes" id="UP000825935"/>
    </source>
</evidence>
<dbReference type="SMART" id="SM00308">
    <property type="entry name" value="LH2"/>
    <property type="match status" value="1"/>
</dbReference>
<accession>A0A8T2UVX9</accession>
<dbReference type="InterPro" id="IPR013819">
    <property type="entry name" value="LipOase_C"/>
</dbReference>
<comment type="similarity">
    <text evidence="1">Belongs to the lipoxygenase family.</text>
</comment>
<reference evidence="13" key="1">
    <citation type="submission" date="2021-08" db="EMBL/GenBank/DDBJ databases">
        <title>WGS assembly of Ceratopteris richardii.</title>
        <authorList>
            <person name="Marchant D.B."/>
            <person name="Chen G."/>
            <person name="Jenkins J."/>
            <person name="Shu S."/>
            <person name="Leebens-Mack J."/>
            <person name="Grimwood J."/>
            <person name="Schmutz J."/>
            <person name="Soltis P."/>
            <person name="Soltis D."/>
            <person name="Chen Z.-H."/>
        </authorList>
    </citation>
    <scope>NUCLEOTIDE SEQUENCE</scope>
    <source>
        <strain evidence="13">Whitten #5841</strain>
        <tissue evidence="13">Leaf</tissue>
    </source>
</reference>
<feature type="domain" description="PLAT" evidence="11">
    <location>
        <begin position="112"/>
        <end position="237"/>
    </location>
</feature>
<feature type="domain" description="Lipoxygenase" evidence="12">
    <location>
        <begin position="241"/>
        <end position="338"/>
    </location>
</feature>
<dbReference type="InterPro" id="IPR036392">
    <property type="entry name" value="PLAT/LH2_dom_sf"/>
</dbReference>
<dbReference type="OMA" id="PHEMPAL"/>